<feature type="compositionally biased region" description="Polar residues" evidence="4">
    <location>
        <begin position="1052"/>
        <end position="1087"/>
    </location>
</feature>
<keyword evidence="2" id="KW-0597">Phosphoprotein</keyword>
<organism evidence="5 6">
    <name type="scientific">Phaedon cochleariae</name>
    <name type="common">Mustard beetle</name>
    <dbReference type="NCBI Taxonomy" id="80249"/>
    <lineage>
        <taxon>Eukaryota</taxon>
        <taxon>Metazoa</taxon>
        <taxon>Ecdysozoa</taxon>
        <taxon>Arthropoda</taxon>
        <taxon>Hexapoda</taxon>
        <taxon>Insecta</taxon>
        <taxon>Pterygota</taxon>
        <taxon>Neoptera</taxon>
        <taxon>Endopterygota</taxon>
        <taxon>Coleoptera</taxon>
        <taxon>Polyphaga</taxon>
        <taxon>Cucujiformia</taxon>
        <taxon>Chrysomeloidea</taxon>
        <taxon>Chrysomelidae</taxon>
        <taxon>Chrysomelinae</taxon>
        <taxon>Chrysomelini</taxon>
        <taxon>Phaedon</taxon>
    </lineage>
</organism>
<feature type="compositionally biased region" description="Basic and acidic residues" evidence="4">
    <location>
        <begin position="1"/>
        <end position="18"/>
    </location>
</feature>
<dbReference type="InterPro" id="IPR024146">
    <property type="entry name" value="Claspin"/>
</dbReference>
<dbReference type="OrthoDB" id="5859781at2759"/>
<feature type="compositionally biased region" description="Polar residues" evidence="4">
    <location>
        <begin position="467"/>
        <end position="480"/>
    </location>
</feature>
<protein>
    <recommendedName>
        <fullName evidence="7">Claspin</fullName>
    </recommendedName>
</protein>
<feature type="compositionally biased region" description="Basic and acidic residues" evidence="4">
    <location>
        <begin position="64"/>
        <end position="80"/>
    </location>
</feature>
<feature type="region of interest" description="Disordered" evidence="4">
    <location>
        <begin position="1049"/>
        <end position="1087"/>
    </location>
</feature>
<dbReference type="GO" id="GO:0033314">
    <property type="term" value="P:mitotic DNA replication checkpoint signaling"/>
    <property type="evidence" value="ECO:0007669"/>
    <property type="project" value="TreeGrafter"/>
</dbReference>
<dbReference type="PANTHER" id="PTHR14396:SF10">
    <property type="entry name" value="CLASPIN"/>
    <property type="match status" value="1"/>
</dbReference>
<feature type="compositionally biased region" description="Acidic residues" evidence="4">
    <location>
        <begin position="1380"/>
        <end position="1390"/>
    </location>
</feature>
<feature type="region of interest" description="Disordered" evidence="4">
    <location>
        <begin position="599"/>
        <end position="629"/>
    </location>
</feature>
<feature type="region of interest" description="Disordered" evidence="4">
    <location>
        <begin position="402"/>
        <end position="425"/>
    </location>
</feature>
<comment type="subcellular location">
    <subcellularLocation>
        <location evidence="1">Nucleus</location>
    </subcellularLocation>
</comment>
<feature type="region of interest" description="Disordered" evidence="4">
    <location>
        <begin position="185"/>
        <end position="239"/>
    </location>
</feature>
<feature type="compositionally biased region" description="Acidic residues" evidence="4">
    <location>
        <begin position="1216"/>
        <end position="1244"/>
    </location>
</feature>
<feature type="compositionally biased region" description="Acidic residues" evidence="4">
    <location>
        <begin position="1251"/>
        <end position="1265"/>
    </location>
</feature>
<keyword evidence="6" id="KW-1185">Reference proteome</keyword>
<feature type="compositionally biased region" description="Basic and acidic residues" evidence="4">
    <location>
        <begin position="91"/>
        <end position="101"/>
    </location>
</feature>
<feature type="region of interest" description="Disordered" evidence="4">
    <location>
        <begin position="1"/>
        <end position="101"/>
    </location>
</feature>
<dbReference type="GO" id="GO:0010997">
    <property type="term" value="F:anaphase-promoting complex binding"/>
    <property type="evidence" value="ECO:0007669"/>
    <property type="project" value="TreeGrafter"/>
</dbReference>
<feature type="compositionally biased region" description="Acidic residues" evidence="4">
    <location>
        <begin position="813"/>
        <end position="845"/>
    </location>
</feature>
<feature type="region of interest" description="Disordered" evidence="4">
    <location>
        <begin position="1549"/>
        <end position="1568"/>
    </location>
</feature>
<sequence>METKLQNELSESMKEIGKAHKKPFPENENCEQDKPVTNVDTLCDDFTVPSLQDDPTNMRKTSKTSKDDDDNKASSHKLEIEEGITAASNNHSHDIETNDDDMKIEKFRKKHIAIMDSDSEEEMVSTSLAEDISVPIISEQAENHPTVSPNEVGTKDSEINNTCIIIKQSENTLSDSDNFKVDKMKRKRIAIVDSESEDELGSYPSVNDISPPSDDEQLNQNKFIDTDSEDDSSTVLPNVDVESFNKNKKKHKLIVDSDSEYDDITTHNKSFADETENDTAPIYTTDYKGKLIVENPKTKKSLWTDLCDSESSDDEVNQEPENPTDNGNVPFLEEEILEPTPYKKKHKPKGGDSEKKMTSKEAAKLRKEIQSESQRMVREMDVSLPYHRPKQFTLKEFLSRRPKLASTVPTASKMPPSIAMKMSRDQLKDILKKLEERKKEVQEFYKSESEPEDNDDDKDDTDYVPPNDTTYENVSHNENTVPDLVDDASKATSKPTQDTEMEEKVEDSGIDSQEIVEDSPIDHGESENNQEKSKEQEYKEVGSTDTINIEEKESEQEEIISECRGEKNGVDLENQHSMEYEFNLDDVEENSERILKSIENIDQTEKLQETETENLEESPNKTEERHQPDENQCFEELTNINNPLNTKKPFDYSELDEEIENFGNTEDIKVVEKPNLSKLELIKERLANIKPRLSGDPDHVIDLDTSITRPNQVRELIERFLQHNTKHHHKHRVKVNVVSVESGQIHKETLAMNVDDEDDPTEKEAKPGAMLMKLKSELQDQIKQHRSEIWKKKAVSNDIQEKDPYEGEKSECGGDDDGILDEDEEEEMSESSEEEEEEDEGNEEQSTEKKKLAFIDDEAEESDREVEFDDEENDIKDKGENEEEIEEEGDEDSSSSNVAENLEEVPVNKTLKRIVKGFTEDSDDEEDTFNSQNNVTNAIENLNKSITEETTQDDDYIPPYQLQNTKTPLKQVPLATTKSDFDFLTPISYITGLQNLNSASKPKNSVKSPFQMPNVPSPLKDSNWQSNLQKKLFSHSEITSSQAEAIAEMCSSKFSDSQETTDSISNDHPPDSQNDIPPTAPPNTQDLLNVCSGDFAETPEPQIPASMPPTSQDLLDICSGDFAGTSRVVAHEFRPAHEEKELGAEEDLIISQLLDEEEMASFRRKFDSPALSATQRRVVEEFEGTGGGGVIGSDDEDEGLEVRKRRNQMKLTFSDDSSDDDQNQDDDEEIDLHDEIDEDDEDVPADNIGYDSEENEVEYVDDEDQTQERPKPLKTADFFEDEAELSESEWGSADEDEKDLDDLEFELGDTDKFDEKQMRTDLERIHMRRMLDDDTREVKLLQELLLEDGELHGSGRQRQFKWKNLDSVNDDDEESKKEEDDAYLDEDESEEQWRRKRFEREMFLKEKQSKSQAVAEVEDDDEDVLEESQFLKIGHKVMGRSQSSSQSNVSVEKTVGTLGSPDIKSAFSLTNKRGSFLSRNDQVLQRLAEYNKQTTNIALGTATAKNSRNFLFQTVSVMKTTEIEVKKRKTTDDTPRAIKKLRLSDNLSPAVKKKPERLGAKAKLFGNH</sequence>
<reference evidence="5" key="1">
    <citation type="submission" date="2022-01" db="EMBL/GenBank/DDBJ databases">
        <authorList>
            <person name="King R."/>
        </authorList>
    </citation>
    <scope>NUCLEOTIDE SEQUENCE</scope>
</reference>
<dbReference type="Proteomes" id="UP001153737">
    <property type="component" value="Chromosome 1"/>
</dbReference>
<name>A0A9P0GM96_PHACE</name>
<feature type="compositionally biased region" description="Polar residues" evidence="4">
    <location>
        <begin position="49"/>
        <end position="59"/>
    </location>
</feature>
<dbReference type="PANTHER" id="PTHR14396">
    <property type="entry name" value="CLASPIN"/>
    <property type="match status" value="1"/>
</dbReference>
<dbReference type="GO" id="GO:0007095">
    <property type="term" value="P:mitotic G2 DNA damage checkpoint signaling"/>
    <property type="evidence" value="ECO:0007669"/>
    <property type="project" value="TreeGrafter"/>
</dbReference>
<feature type="compositionally biased region" description="Acidic residues" evidence="4">
    <location>
        <begin position="1278"/>
        <end position="1308"/>
    </location>
</feature>
<evidence type="ECO:0000313" key="5">
    <source>
        <dbReference type="EMBL" id="CAH1116958.1"/>
    </source>
</evidence>
<feature type="region of interest" description="Disordered" evidence="4">
    <location>
        <begin position="1182"/>
        <end position="1312"/>
    </location>
</feature>
<feature type="compositionally biased region" description="Acidic residues" evidence="4">
    <location>
        <begin position="307"/>
        <end position="318"/>
    </location>
</feature>
<feature type="compositionally biased region" description="Acidic residues" evidence="4">
    <location>
        <begin position="855"/>
        <end position="893"/>
    </location>
</feature>
<evidence type="ECO:0000313" key="6">
    <source>
        <dbReference type="Proteomes" id="UP001153737"/>
    </source>
</evidence>
<dbReference type="GO" id="GO:0005634">
    <property type="term" value="C:nucleus"/>
    <property type="evidence" value="ECO:0007669"/>
    <property type="project" value="UniProtKB-SubCell"/>
</dbReference>
<feature type="region of interest" description="Disordered" evidence="4">
    <location>
        <begin position="302"/>
        <end position="374"/>
    </location>
</feature>
<feature type="region of interest" description="Disordered" evidence="4">
    <location>
        <begin position="440"/>
        <end position="558"/>
    </location>
</feature>
<dbReference type="EMBL" id="OU896707">
    <property type="protein sequence ID" value="CAH1116958.1"/>
    <property type="molecule type" value="Genomic_DNA"/>
</dbReference>
<gene>
    <name evidence="5" type="ORF">PHAECO_LOCUS406</name>
</gene>
<feature type="compositionally biased region" description="Acidic residues" evidence="4">
    <location>
        <begin position="450"/>
        <end position="462"/>
    </location>
</feature>
<keyword evidence="3" id="KW-0539">Nucleus</keyword>
<feature type="compositionally biased region" description="Basic and acidic residues" evidence="4">
    <location>
        <begin position="349"/>
        <end position="374"/>
    </location>
</feature>
<feature type="compositionally biased region" description="Basic and acidic residues" evidence="4">
    <location>
        <begin position="520"/>
        <end position="542"/>
    </location>
</feature>
<feature type="compositionally biased region" description="Acidic residues" evidence="4">
    <location>
        <begin position="499"/>
        <end position="519"/>
    </location>
</feature>
<feature type="compositionally biased region" description="Basic and acidic residues" evidence="4">
    <location>
        <begin position="799"/>
        <end position="812"/>
    </location>
</feature>
<evidence type="ECO:0000256" key="2">
    <source>
        <dbReference type="ARBA" id="ARBA00022553"/>
    </source>
</evidence>
<feature type="region of interest" description="Disordered" evidence="4">
    <location>
        <begin position="1094"/>
        <end position="1113"/>
    </location>
</feature>
<evidence type="ECO:0008006" key="7">
    <source>
        <dbReference type="Google" id="ProtNLM"/>
    </source>
</evidence>
<feature type="region of interest" description="Disordered" evidence="4">
    <location>
        <begin position="1355"/>
        <end position="1392"/>
    </location>
</feature>
<feature type="region of interest" description="Disordered" evidence="4">
    <location>
        <begin position="997"/>
        <end position="1023"/>
    </location>
</feature>
<accession>A0A9P0GM96</accession>
<evidence type="ECO:0000256" key="1">
    <source>
        <dbReference type="ARBA" id="ARBA00004123"/>
    </source>
</evidence>
<reference evidence="5" key="2">
    <citation type="submission" date="2022-10" db="EMBL/GenBank/DDBJ databases">
        <authorList>
            <consortium name="ENA_rothamsted_submissions"/>
            <consortium name="culmorum"/>
            <person name="King R."/>
        </authorList>
    </citation>
    <scope>NUCLEOTIDE SEQUENCE</scope>
</reference>
<evidence type="ECO:0000256" key="3">
    <source>
        <dbReference type="ARBA" id="ARBA00023242"/>
    </source>
</evidence>
<proteinExistence type="predicted"/>
<feature type="compositionally biased region" description="Basic and acidic residues" evidence="4">
    <location>
        <begin position="618"/>
        <end position="629"/>
    </location>
</feature>
<feature type="compositionally biased region" description="Polar residues" evidence="4">
    <location>
        <begin position="997"/>
        <end position="1008"/>
    </location>
</feature>
<evidence type="ECO:0000256" key="4">
    <source>
        <dbReference type="SAM" id="MobiDB-lite"/>
    </source>
</evidence>
<feature type="region of interest" description="Disordered" evidence="4">
    <location>
        <begin position="793"/>
        <end position="910"/>
    </location>
</feature>
<feature type="compositionally biased region" description="Basic and acidic residues" evidence="4">
    <location>
        <begin position="440"/>
        <end position="449"/>
    </location>
</feature>